<evidence type="ECO:0000313" key="8">
    <source>
        <dbReference type="Proteomes" id="UP001233172"/>
    </source>
</evidence>
<dbReference type="InterPro" id="IPR015526">
    <property type="entry name" value="Frizzled/SFRP"/>
</dbReference>
<feature type="chain" id="PRO_5041925616" evidence="5">
    <location>
        <begin position="25"/>
        <end position="332"/>
    </location>
</feature>
<proteinExistence type="predicted"/>
<dbReference type="SMART" id="SM00063">
    <property type="entry name" value="FRI"/>
    <property type="match status" value="2"/>
</dbReference>
<dbReference type="AlphaFoldDB" id="A0AAD8F9U5"/>
<feature type="region of interest" description="Disordered" evidence="4">
    <location>
        <begin position="41"/>
        <end position="65"/>
    </location>
</feature>
<keyword evidence="2 3" id="KW-1015">Disulfide bond</keyword>
<dbReference type="EMBL" id="JASAOG010000057">
    <property type="protein sequence ID" value="KAK0057047.1"/>
    <property type="molecule type" value="Genomic_DNA"/>
</dbReference>
<evidence type="ECO:0000256" key="2">
    <source>
        <dbReference type="ARBA" id="ARBA00023157"/>
    </source>
</evidence>
<evidence type="ECO:0000313" key="7">
    <source>
        <dbReference type="EMBL" id="KAK0057047.1"/>
    </source>
</evidence>
<feature type="domain" description="FZ" evidence="6">
    <location>
        <begin position="199"/>
        <end position="326"/>
    </location>
</feature>
<accession>A0AAD8F9U5</accession>
<dbReference type="Pfam" id="PF01392">
    <property type="entry name" value="Fz"/>
    <property type="match status" value="2"/>
</dbReference>
<dbReference type="InterPro" id="IPR036790">
    <property type="entry name" value="Frizzled_dom_sf"/>
</dbReference>
<dbReference type="GO" id="GO:0035567">
    <property type="term" value="P:non-canonical Wnt signaling pathway"/>
    <property type="evidence" value="ECO:0007669"/>
    <property type="project" value="TreeGrafter"/>
</dbReference>
<organism evidence="7 8">
    <name type="scientific">Biomphalaria pfeifferi</name>
    <name type="common">Bloodfluke planorb</name>
    <name type="synonym">Freshwater snail</name>
    <dbReference type="NCBI Taxonomy" id="112525"/>
    <lineage>
        <taxon>Eukaryota</taxon>
        <taxon>Metazoa</taxon>
        <taxon>Spiralia</taxon>
        <taxon>Lophotrochozoa</taxon>
        <taxon>Mollusca</taxon>
        <taxon>Gastropoda</taxon>
        <taxon>Heterobranchia</taxon>
        <taxon>Euthyneura</taxon>
        <taxon>Panpulmonata</taxon>
        <taxon>Hygrophila</taxon>
        <taxon>Lymnaeoidea</taxon>
        <taxon>Planorbidae</taxon>
        <taxon>Biomphalaria</taxon>
    </lineage>
</organism>
<dbReference type="GO" id="GO:0060070">
    <property type="term" value="P:canonical Wnt signaling pathway"/>
    <property type="evidence" value="ECO:0007669"/>
    <property type="project" value="TreeGrafter"/>
</dbReference>
<keyword evidence="5" id="KW-0732">Signal</keyword>
<name>A0AAD8F9U5_BIOPF</name>
<comment type="caution">
    <text evidence="3">Lacks conserved residue(s) required for the propagation of feature annotation.</text>
</comment>
<dbReference type="GO" id="GO:0042813">
    <property type="term" value="F:Wnt receptor activity"/>
    <property type="evidence" value="ECO:0007669"/>
    <property type="project" value="TreeGrafter"/>
</dbReference>
<evidence type="ECO:0000256" key="3">
    <source>
        <dbReference type="PROSITE-ProRule" id="PRU00090"/>
    </source>
</evidence>
<keyword evidence="1" id="KW-0217">Developmental protein</keyword>
<evidence type="ECO:0000256" key="4">
    <source>
        <dbReference type="SAM" id="MobiDB-lite"/>
    </source>
</evidence>
<feature type="signal peptide" evidence="5">
    <location>
        <begin position="1"/>
        <end position="24"/>
    </location>
</feature>
<dbReference type="PANTHER" id="PTHR11309">
    <property type="entry name" value="FRIZZLED"/>
    <property type="match status" value="1"/>
</dbReference>
<dbReference type="Gene3D" id="1.10.2000.10">
    <property type="entry name" value="Frizzled cysteine-rich domain"/>
    <property type="match status" value="2"/>
</dbReference>
<evidence type="ECO:0000256" key="1">
    <source>
        <dbReference type="ARBA" id="ARBA00022473"/>
    </source>
</evidence>
<feature type="disulfide bond" evidence="3">
    <location>
        <begin position="213"/>
        <end position="259"/>
    </location>
</feature>
<dbReference type="GO" id="GO:0005886">
    <property type="term" value="C:plasma membrane"/>
    <property type="evidence" value="ECO:0007669"/>
    <property type="project" value="TreeGrafter"/>
</dbReference>
<dbReference type="SUPFAM" id="SSF63501">
    <property type="entry name" value="Frizzled cysteine-rich domain"/>
    <property type="match status" value="2"/>
</dbReference>
<keyword evidence="8" id="KW-1185">Reference proteome</keyword>
<feature type="domain" description="FZ" evidence="6">
    <location>
        <begin position="79"/>
        <end position="200"/>
    </location>
</feature>
<dbReference type="PANTHER" id="PTHR11309:SF126">
    <property type="entry name" value="FRIZZLED-2"/>
    <property type="match status" value="1"/>
</dbReference>
<reference evidence="7" key="1">
    <citation type="journal article" date="2023" name="PLoS Negl. Trop. Dis.">
        <title>A genome sequence for Biomphalaria pfeifferi, the major vector snail for the human-infecting parasite Schistosoma mansoni.</title>
        <authorList>
            <person name="Bu L."/>
            <person name="Lu L."/>
            <person name="Laidemitt M.R."/>
            <person name="Zhang S.M."/>
            <person name="Mutuku M."/>
            <person name="Mkoji G."/>
            <person name="Steinauer M."/>
            <person name="Loker E.S."/>
        </authorList>
    </citation>
    <scope>NUCLEOTIDE SEQUENCE</scope>
    <source>
        <strain evidence="7">KasaAsao</strain>
    </source>
</reference>
<sequence>MKLWSANVLATIAAISLLLAVTSGQPKAKPNNGKKRLRENVARRDKNTTNSKKANVKKAPAAAGSQLNKKATAPALEGCEEIFLPMCKGLVPYTHTKLPNQFNHSTQLEVYRHMEHLWAYMDHSCSRNLRLVACSLYLPKCQGKQPPLGPCKATCVRAKKKCAQPLKDYMALDWDKKFECTNLPNKRCLKAVKDDECIDEYPTCVSNSNIKVCTGLSISQGALPNMFGQCKVDEINTEISQFEKLIATNCHSGLKFLLCGVYSPFCVRNAASDIPFTFPCKEICEEVRKSCEPHYRKLYHQLPWPNKLQCHRYPSAASSDTTCVMPTDPMAF</sequence>
<gene>
    <name evidence="7" type="ORF">Bpfe_013411</name>
</gene>
<evidence type="ECO:0000259" key="6">
    <source>
        <dbReference type="PROSITE" id="PS50038"/>
    </source>
</evidence>
<comment type="caution">
    <text evidence="7">The sequence shown here is derived from an EMBL/GenBank/DDBJ whole genome shotgun (WGS) entry which is preliminary data.</text>
</comment>
<reference evidence="7" key="2">
    <citation type="submission" date="2023-04" db="EMBL/GenBank/DDBJ databases">
        <authorList>
            <person name="Bu L."/>
            <person name="Lu L."/>
            <person name="Laidemitt M.R."/>
            <person name="Zhang S.M."/>
            <person name="Mutuku M."/>
            <person name="Mkoji G."/>
            <person name="Steinauer M."/>
            <person name="Loker E.S."/>
        </authorList>
    </citation>
    <scope>NUCLEOTIDE SEQUENCE</scope>
    <source>
        <strain evidence="7">KasaAsao</strain>
        <tissue evidence="7">Whole Snail</tissue>
    </source>
</reference>
<protein>
    <submittedName>
        <fullName evidence="7">Frizzled-5</fullName>
    </submittedName>
</protein>
<dbReference type="GO" id="GO:0017147">
    <property type="term" value="F:Wnt-protein binding"/>
    <property type="evidence" value="ECO:0007669"/>
    <property type="project" value="TreeGrafter"/>
</dbReference>
<dbReference type="PROSITE" id="PS50038">
    <property type="entry name" value="FZ"/>
    <property type="match status" value="2"/>
</dbReference>
<dbReference type="Proteomes" id="UP001233172">
    <property type="component" value="Unassembled WGS sequence"/>
</dbReference>
<dbReference type="InterPro" id="IPR020067">
    <property type="entry name" value="Frizzled_dom"/>
</dbReference>
<evidence type="ECO:0000256" key="5">
    <source>
        <dbReference type="SAM" id="SignalP"/>
    </source>
</evidence>